<keyword evidence="3" id="KW-0418">Kinase</keyword>
<dbReference type="GO" id="GO:0005524">
    <property type="term" value="F:ATP binding"/>
    <property type="evidence" value="ECO:0007669"/>
    <property type="project" value="UniProtKB-KW"/>
</dbReference>
<accession>C4JWI1</accession>
<evidence type="ECO:0000256" key="1">
    <source>
        <dbReference type="ARBA" id="ARBA00022679"/>
    </source>
</evidence>
<dbReference type="OrthoDB" id="1668230at2759"/>
<dbReference type="HOGENOM" id="CLU_000288_31_2_1"/>
<dbReference type="PANTHER" id="PTHR44329">
    <property type="entry name" value="SERINE/THREONINE-PROTEIN KINASE TNNI3K-RELATED"/>
    <property type="match status" value="1"/>
</dbReference>
<name>C4JWI1_UNCRE</name>
<dbReference type="InterPro" id="IPR011009">
    <property type="entry name" value="Kinase-like_dom_sf"/>
</dbReference>
<dbReference type="Gene3D" id="1.10.510.10">
    <property type="entry name" value="Transferase(Phosphotransferase) domain 1"/>
    <property type="match status" value="1"/>
</dbReference>
<dbReference type="OMA" id="QTTIMET"/>
<dbReference type="EMBL" id="CH476618">
    <property type="protein sequence ID" value="EEP82058.1"/>
    <property type="molecule type" value="Genomic_DNA"/>
</dbReference>
<evidence type="ECO:0000256" key="4">
    <source>
        <dbReference type="ARBA" id="ARBA00022840"/>
    </source>
</evidence>
<sequence length="331" mass="37360">MPPSGITAAACFGRGYRERDFYHIRGLLLGGWKEISTDLSTHKRNHVQPQLQPKQTTIMETIAYGVSSVIYKMEHLKSTIIKHPFPDHQDDLRCEQQAYELLGSHPRIAKYHGRANNNLACEIEYYQNGCIDQAMLKIPEILYLKWSEQIAEALVFVHSKGIIHCDIRSPTVLVTDTFDVVLADFASCRINGVKVSTVTNNTRYRPPSYEDSGYKVGFQDDCFAFGSLVYFLLTREAPYKDLPDHEVVNLYVAGTFTDVSNWPIGAVIEKCWRGEYLSATQLLKDISNHSTVPLVDPSEGSEIEPIEMFDLNGPLKPEPKAAQGHYANVPY</sequence>
<keyword evidence="1" id="KW-0808">Transferase</keyword>
<proteinExistence type="predicted"/>
<keyword evidence="4" id="KW-0067">ATP-binding</keyword>
<dbReference type="PROSITE" id="PS50011">
    <property type="entry name" value="PROTEIN_KINASE_DOM"/>
    <property type="match status" value="1"/>
</dbReference>
<dbReference type="KEGG" id="ure:UREG_06923"/>
<dbReference type="STRING" id="336963.C4JWI1"/>
<dbReference type="GO" id="GO:0004674">
    <property type="term" value="F:protein serine/threonine kinase activity"/>
    <property type="evidence" value="ECO:0007669"/>
    <property type="project" value="TreeGrafter"/>
</dbReference>
<gene>
    <name evidence="6" type="ORF">UREG_06923</name>
</gene>
<protein>
    <recommendedName>
        <fullName evidence="5">Protein kinase domain-containing protein</fullName>
    </recommendedName>
</protein>
<dbReference type="Pfam" id="PF00069">
    <property type="entry name" value="Pkinase"/>
    <property type="match status" value="1"/>
</dbReference>
<dbReference type="PANTHER" id="PTHR44329:SF288">
    <property type="entry name" value="MITOGEN-ACTIVATED PROTEIN KINASE KINASE KINASE 20"/>
    <property type="match status" value="1"/>
</dbReference>
<dbReference type="AlphaFoldDB" id="C4JWI1"/>
<dbReference type="InterPro" id="IPR000719">
    <property type="entry name" value="Prot_kinase_dom"/>
</dbReference>
<evidence type="ECO:0000256" key="3">
    <source>
        <dbReference type="ARBA" id="ARBA00022777"/>
    </source>
</evidence>
<dbReference type="RefSeq" id="XP_002583956.1">
    <property type="nucleotide sequence ID" value="XM_002583910.1"/>
</dbReference>
<dbReference type="InParanoid" id="C4JWI1"/>
<evidence type="ECO:0000259" key="5">
    <source>
        <dbReference type="PROSITE" id="PS50011"/>
    </source>
</evidence>
<dbReference type="VEuPathDB" id="FungiDB:UREG_06923"/>
<dbReference type="eggNOG" id="KOG0198">
    <property type="taxonomic scope" value="Eukaryota"/>
</dbReference>
<organism evidence="6 7">
    <name type="scientific">Uncinocarpus reesii (strain UAMH 1704)</name>
    <dbReference type="NCBI Taxonomy" id="336963"/>
    <lineage>
        <taxon>Eukaryota</taxon>
        <taxon>Fungi</taxon>
        <taxon>Dikarya</taxon>
        <taxon>Ascomycota</taxon>
        <taxon>Pezizomycotina</taxon>
        <taxon>Eurotiomycetes</taxon>
        <taxon>Eurotiomycetidae</taxon>
        <taxon>Onygenales</taxon>
        <taxon>Onygenaceae</taxon>
        <taxon>Uncinocarpus</taxon>
    </lineage>
</organism>
<dbReference type="SUPFAM" id="SSF56112">
    <property type="entry name" value="Protein kinase-like (PK-like)"/>
    <property type="match status" value="1"/>
</dbReference>
<reference evidence="7" key="1">
    <citation type="journal article" date="2009" name="Genome Res.">
        <title>Comparative genomic analyses of the human fungal pathogens Coccidioides and their relatives.</title>
        <authorList>
            <person name="Sharpton T.J."/>
            <person name="Stajich J.E."/>
            <person name="Rounsley S.D."/>
            <person name="Gardner M.J."/>
            <person name="Wortman J.R."/>
            <person name="Jordar V.S."/>
            <person name="Maiti R."/>
            <person name="Kodira C.D."/>
            <person name="Neafsey D.E."/>
            <person name="Zeng Q."/>
            <person name="Hung C.-Y."/>
            <person name="McMahan C."/>
            <person name="Muszewska A."/>
            <person name="Grynberg M."/>
            <person name="Mandel M.A."/>
            <person name="Kellner E.M."/>
            <person name="Barker B.M."/>
            <person name="Galgiani J.N."/>
            <person name="Orbach M.J."/>
            <person name="Kirkland T.N."/>
            <person name="Cole G.T."/>
            <person name="Henn M.R."/>
            <person name="Birren B.W."/>
            <person name="Taylor J.W."/>
        </authorList>
    </citation>
    <scope>NUCLEOTIDE SEQUENCE [LARGE SCALE GENOMIC DNA]</scope>
    <source>
        <strain evidence="7">UAMH 1704</strain>
    </source>
</reference>
<keyword evidence="2" id="KW-0547">Nucleotide-binding</keyword>
<evidence type="ECO:0000256" key="2">
    <source>
        <dbReference type="ARBA" id="ARBA00022741"/>
    </source>
</evidence>
<keyword evidence="7" id="KW-1185">Reference proteome</keyword>
<feature type="domain" description="Protein kinase" evidence="5">
    <location>
        <begin position="56"/>
        <end position="331"/>
    </location>
</feature>
<dbReference type="CDD" id="cd00180">
    <property type="entry name" value="PKc"/>
    <property type="match status" value="1"/>
</dbReference>
<dbReference type="Proteomes" id="UP000002058">
    <property type="component" value="Unassembled WGS sequence"/>
</dbReference>
<dbReference type="GeneID" id="8442462"/>
<evidence type="ECO:0000313" key="7">
    <source>
        <dbReference type="Proteomes" id="UP000002058"/>
    </source>
</evidence>
<evidence type="ECO:0000313" key="6">
    <source>
        <dbReference type="EMBL" id="EEP82058.1"/>
    </source>
</evidence>
<dbReference type="InterPro" id="IPR051681">
    <property type="entry name" value="Ser/Thr_Kinases-Pseudokinases"/>
</dbReference>